<accession>A0A9N9CU70</accession>
<keyword evidence="3" id="KW-1185">Reference proteome</keyword>
<comment type="caution">
    <text evidence="2">The sequence shown here is derived from an EMBL/GenBank/DDBJ whole genome shotgun (WGS) entry which is preliminary data.</text>
</comment>
<dbReference type="EMBL" id="CAJVPK010002554">
    <property type="protein sequence ID" value="CAG8614484.1"/>
    <property type="molecule type" value="Genomic_DNA"/>
</dbReference>
<evidence type="ECO:0000256" key="1">
    <source>
        <dbReference type="SAM" id="MobiDB-lite"/>
    </source>
</evidence>
<gene>
    <name evidence="2" type="ORF">DEBURN_LOCUS10110</name>
</gene>
<name>A0A9N9CU70_9GLOM</name>
<feature type="non-terminal residue" evidence="2">
    <location>
        <position position="143"/>
    </location>
</feature>
<organism evidence="2 3">
    <name type="scientific">Diversispora eburnea</name>
    <dbReference type="NCBI Taxonomy" id="1213867"/>
    <lineage>
        <taxon>Eukaryota</taxon>
        <taxon>Fungi</taxon>
        <taxon>Fungi incertae sedis</taxon>
        <taxon>Mucoromycota</taxon>
        <taxon>Glomeromycotina</taxon>
        <taxon>Glomeromycetes</taxon>
        <taxon>Diversisporales</taxon>
        <taxon>Diversisporaceae</taxon>
        <taxon>Diversispora</taxon>
    </lineage>
</organism>
<evidence type="ECO:0000313" key="2">
    <source>
        <dbReference type="EMBL" id="CAG8614484.1"/>
    </source>
</evidence>
<feature type="non-terminal residue" evidence="2">
    <location>
        <position position="1"/>
    </location>
</feature>
<feature type="compositionally biased region" description="Acidic residues" evidence="1">
    <location>
        <begin position="86"/>
        <end position="95"/>
    </location>
</feature>
<dbReference type="Proteomes" id="UP000789706">
    <property type="component" value="Unassembled WGS sequence"/>
</dbReference>
<feature type="region of interest" description="Disordered" evidence="1">
    <location>
        <begin position="76"/>
        <end position="118"/>
    </location>
</feature>
<sequence length="143" mass="16339">MILHIPKNSVNKLKNLTASHKKVKDSERQSGGAPVVISFRTELDDILDEIGLHSNHTENTEITINKQTKKCSLPVTSTETSTLIESNDEDSENEPEPTSKKFAKIATDTQKYDEKKEIRKQRAKEKARRYEERCKLMSLLINI</sequence>
<reference evidence="2" key="1">
    <citation type="submission" date="2021-06" db="EMBL/GenBank/DDBJ databases">
        <authorList>
            <person name="Kallberg Y."/>
            <person name="Tangrot J."/>
            <person name="Rosling A."/>
        </authorList>
    </citation>
    <scope>NUCLEOTIDE SEQUENCE</scope>
    <source>
        <strain evidence="2">AZ414A</strain>
    </source>
</reference>
<evidence type="ECO:0000313" key="3">
    <source>
        <dbReference type="Proteomes" id="UP000789706"/>
    </source>
</evidence>
<protein>
    <submittedName>
        <fullName evidence="2">10549_t:CDS:1</fullName>
    </submittedName>
</protein>
<dbReference type="AlphaFoldDB" id="A0A9N9CU70"/>
<proteinExistence type="predicted"/>